<keyword evidence="4" id="KW-1185">Reference proteome</keyword>
<protein>
    <submittedName>
        <fullName evidence="3">Cytochrome C</fullName>
    </submittedName>
</protein>
<evidence type="ECO:0000313" key="3">
    <source>
        <dbReference type="EMBL" id="CAH2030983.1"/>
    </source>
</evidence>
<dbReference type="PANTHER" id="PTHR35038:SF8">
    <property type="entry name" value="C-TYPE POLYHEME CYTOCHROME OMCC"/>
    <property type="match status" value="1"/>
</dbReference>
<organism evidence="3 4">
    <name type="scientific">Trichlorobacter ammonificans</name>
    <dbReference type="NCBI Taxonomy" id="2916410"/>
    <lineage>
        <taxon>Bacteria</taxon>
        <taxon>Pseudomonadati</taxon>
        <taxon>Thermodesulfobacteriota</taxon>
        <taxon>Desulfuromonadia</taxon>
        <taxon>Geobacterales</taxon>
        <taxon>Geobacteraceae</taxon>
        <taxon>Trichlorobacter</taxon>
    </lineage>
</organism>
<evidence type="ECO:0000313" key="4">
    <source>
        <dbReference type="Proteomes" id="UP001295463"/>
    </source>
</evidence>
<name>A0ABM9D7H3_9BACT</name>
<dbReference type="Proteomes" id="UP001295463">
    <property type="component" value="Chromosome"/>
</dbReference>
<feature type="chain" id="PRO_5046532207" evidence="2">
    <location>
        <begin position="23"/>
        <end position="415"/>
    </location>
</feature>
<dbReference type="EMBL" id="OW150024">
    <property type="protein sequence ID" value="CAH2030983.1"/>
    <property type="molecule type" value="Genomic_DNA"/>
</dbReference>
<keyword evidence="1 2" id="KW-0732">Signal</keyword>
<evidence type="ECO:0000256" key="2">
    <source>
        <dbReference type="SAM" id="SignalP"/>
    </source>
</evidence>
<sequence length="415" mass="46502">MHWMILCIVVCCLSAVADTAIAGSCFRCHAGSGRTVHTVFACTVCHLADGRTLGAPDEATRQAASCTACHPGRERIFSQAMTTRLAEQRFVERSYAMVDSGFFGKNCASCHVSSCRDCHGTPWELKKPSVADCQNCHRGYYTGWDYTGRAPREDNMRYQRGGAEKGETWLKMLPDVHYQAGMTCGSCHGMTSLMEGKKSSKGCRDCHRPDPTVLEHGIAAHMERLECYACHSAWAPQEYGTFFLRFRDRSQKEGFDLKPGPDPEYLRSAYLKAQDAPPLGINGAGRVSPIRPQFIAYYTDIQQARLRGGDNRLLVAEWRAFFPHTVQRGSVTCEGCHDNPRRFLLEPASQRIYRTAQDGLGLESFWLQEGQRLVNGSFFSAGRYRQMSSTANPVYARDSVKKWKDILKRVDASSR</sequence>
<dbReference type="NCBIfam" id="NF040967">
    <property type="entry name" value="cytc_ExtN"/>
    <property type="match status" value="1"/>
</dbReference>
<dbReference type="NCBIfam" id="NF040968">
    <property type="entry name" value="FeS_ExtO"/>
    <property type="match status" value="1"/>
</dbReference>
<proteinExistence type="predicted"/>
<evidence type="ECO:0000256" key="1">
    <source>
        <dbReference type="ARBA" id="ARBA00022729"/>
    </source>
</evidence>
<dbReference type="Gene3D" id="3.90.10.10">
    <property type="entry name" value="Cytochrome C3"/>
    <property type="match status" value="1"/>
</dbReference>
<dbReference type="PANTHER" id="PTHR35038">
    <property type="entry name" value="DISSIMILATORY SULFITE REDUCTASE SIRA"/>
    <property type="match status" value="1"/>
</dbReference>
<dbReference type="InterPro" id="IPR036280">
    <property type="entry name" value="Multihaem_cyt_sf"/>
</dbReference>
<gene>
    <name evidence="3" type="ORF">GEAMG1_1169</name>
</gene>
<dbReference type="SUPFAM" id="SSF48695">
    <property type="entry name" value="Multiheme cytochromes"/>
    <property type="match status" value="1"/>
</dbReference>
<feature type="signal peptide" evidence="2">
    <location>
        <begin position="1"/>
        <end position="22"/>
    </location>
</feature>
<reference evidence="3 4" key="1">
    <citation type="submission" date="2022-03" db="EMBL/GenBank/DDBJ databases">
        <authorList>
            <person name="Koch H."/>
        </authorList>
    </citation>
    <scope>NUCLEOTIDE SEQUENCE [LARGE SCALE GENOMIC DNA]</scope>
    <source>
        <strain evidence="3 4">G1</strain>
    </source>
</reference>
<dbReference type="InterPro" id="IPR051829">
    <property type="entry name" value="Multiheme_Cytochr_ET"/>
</dbReference>
<accession>A0ABM9D7H3</accession>